<accession>A0A232M244</accession>
<dbReference type="OrthoDB" id="2963168at2759"/>
<dbReference type="Gene3D" id="3.30.420.40">
    <property type="match status" value="1"/>
</dbReference>
<dbReference type="AlphaFoldDB" id="A0A232M244"/>
<dbReference type="Proteomes" id="UP000243515">
    <property type="component" value="Unassembled WGS sequence"/>
</dbReference>
<comment type="caution">
    <text evidence="1">The sequence shown here is derived from an EMBL/GenBank/DDBJ whole genome shotgun (WGS) entry which is preliminary data.</text>
</comment>
<proteinExistence type="predicted"/>
<dbReference type="SUPFAM" id="SSF53067">
    <property type="entry name" value="Actin-like ATPase domain"/>
    <property type="match status" value="1"/>
</dbReference>
<name>A0A232M244_9EURO</name>
<keyword evidence="2" id="KW-1185">Reference proteome</keyword>
<organism evidence="1 2">
    <name type="scientific">Elaphomyces granulatus</name>
    <dbReference type="NCBI Taxonomy" id="519963"/>
    <lineage>
        <taxon>Eukaryota</taxon>
        <taxon>Fungi</taxon>
        <taxon>Dikarya</taxon>
        <taxon>Ascomycota</taxon>
        <taxon>Pezizomycotina</taxon>
        <taxon>Eurotiomycetes</taxon>
        <taxon>Eurotiomycetidae</taxon>
        <taxon>Eurotiales</taxon>
        <taxon>Elaphomycetaceae</taxon>
        <taxon>Elaphomyces</taxon>
    </lineage>
</organism>
<dbReference type="InterPro" id="IPR043129">
    <property type="entry name" value="ATPase_NBD"/>
</dbReference>
<sequence length="152" mass="16834">MEPPPYTTARDVPEGDSLIIALDFGTTFSGIAYAFSTDSEKIYTITNWPGGEDLIAPKVPTVIRYDPGSTTSFQWGYEITSLDDKITALKLLLDPDQPRPYFIPTNVEVEMVKLPKTVLEVASDYMGAVFQHALKEIDPEAVRAYSPSSLVR</sequence>
<evidence type="ECO:0000313" key="2">
    <source>
        <dbReference type="Proteomes" id="UP000243515"/>
    </source>
</evidence>
<gene>
    <name evidence="1" type="ORF">Egran_01797</name>
</gene>
<dbReference type="PANTHER" id="PTHR14187:SF5">
    <property type="entry name" value="HEAT SHOCK 70 KDA PROTEIN 12A"/>
    <property type="match status" value="1"/>
</dbReference>
<evidence type="ECO:0000313" key="1">
    <source>
        <dbReference type="EMBL" id="OXV10443.1"/>
    </source>
</evidence>
<dbReference type="PANTHER" id="PTHR14187">
    <property type="entry name" value="ALPHA KINASE/ELONGATION FACTOR 2 KINASE"/>
    <property type="match status" value="1"/>
</dbReference>
<reference evidence="1 2" key="1">
    <citation type="journal article" date="2015" name="Environ. Microbiol.">
        <title>Metagenome sequence of Elaphomyces granulatus from sporocarp tissue reveals Ascomycota ectomycorrhizal fingerprints of genome expansion and a Proteobacteria-rich microbiome.</title>
        <authorList>
            <person name="Quandt C.A."/>
            <person name="Kohler A."/>
            <person name="Hesse C.N."/>
            <person name="Sharpton T.J."/>
            <person name="Martin F."/>
            <person name="Spatafora J.W."/>
        </authorList>
    </citation>
    <scope>NUCLEOTIDE SEQUENCE [LARGE SCALE GENOMIC DNA]</scope>
    <source>
        <strain evidence="1 2">OSC145934</strain>
    </source>
</reference>
<protein>
    <submittedName>
        <fullName evidence="1">Uncharacterized protein</fullName>
    </submittedName>
</protein>
<dbReference type="EMBL" id="NPHW01002940">
    <property type="protein sequence ID" value="OXV10443.1"/>
    <property type="molecule type" value="Genomic_DNA"/>
</dbReference>